<dbReference type="Proteomes" id="UP000477311">
    <property type="component" value="Unassembled WGS sequence"/>
</dbReference>
<dbReference type="GO" id="GO:0008237">
    <property type="term" value="F:metallopeptidase activity"/>
    <property type="evidence" value="ECO:0007669"/>
    <property type="project" value="InterPro"/>
</dbReference>
<feature type="chain" id="PRO_5026924473" description="Bacterial repeat domain-containing protein" evidence="1">
    <location>
        <begin position="35"/>
        <end position="1229"/>
    </location>
</feature>
<dbReference type="PROSITE" id="PS51257">
    <property type="entry name" value="PROKAR_LIPOPROTEIN"/>
    <property type="match status" value="1"/>
</dbReference>
<dbReference type="RefSeq" id="WP_165106695.1">
    <property type="nucleotide sequence ID" value="NZ_JAAKYA010000042.1"/>
</dbReference>
<keyword evidence="4" id="KW-1185">Reference proteome</keyword>
<proteinExistence type="predicted"/>
<gene>
    <name evidence="3" type="ORF">G4L39_06010</name>
</gene>
<feature type="domain" description="Bacterial repeat" evidence="2">
    <location>
        <begin position="1033"/>
        <end position="1098"/>
    </location>
</feature>
<evidence type="ECO:0000313" key="4">
    <source>
        <dbReference type="Proteomes" id="UP000477311"/>
    </source>
</evidence>
<organism evidence="3 4">
    <name type="scientific">Limisphaera ngatamarikiensis</name>
    <dbReference type="NCBI Taxonomy" id="1324935"/>
    <lineage>
        <taxon>Bacteria</taxon>
        <taxon>Pseudomonadati</taxon>
        <taxon>Verrucomicrobiota</taxon>
        <taxon>Verrucomicrobiia</taxon>
        <taxon>Limisphaerales</taxon>
        <taxon>Limisphaeraceae</taxon>
        <taxon>Limisphaera</taxon>
    </lineage>
</organism>
<dbReference type="Gene3D" id="2.60.40.10">
    <property type="entry name" value="Immunoglobulins"/>
    <property type="match status" value="1"/>
</dbReference>
<protein>
    <recommendedName>
        <fullName evidence="2">Bacterial repeat domain-containing protein</fullName>
    </recommendedName>
</protein>
<keyword evidence="1" id="KW-0732">Signal</keyword>
<reference evidence="3 4" key="1">
    <citation type="submission" date="2020-02" db="EMBL/GenBank/DDBJ databases">
        <title>Draft genome sequence of Limisphaera ngatamarikiensis NGM72.4T, a thermophilic Verrucomicrobia grouped in subdivision 3.</title>
        <authorList>
            <person name="Carere C.R."/>
            <person name="Steen J."/>
            <person name="Hugenholtz P."/>
            <person name="Stott M.B."/>
        </authorList>
    </citation>
    <scope>NUCLEOTIDE SEQUENCE [LARGE SCALE GENOMIC DNA]</scope>
    <source>
        <strain evidence="3 4">NGM72.4</strain>
    </source>
</reference>
<dbReference type="Gene3D" id="2.60.120.260">
    <property type="entry name" value="Galactose-binding domain-like"/>
    <property type="match status" value="1"/>
</dbReference>
<dbReference type="Gene3D" id="2.60.120.380">
    <property type="match status" value="1"/>
</dbReference>
<dbReference type="InterPro" id="IPR024079">
    <property type="entry name" value="MetalloPept_cat_dom_sf"/>
</dbReference>
<feature type="signal peptide" evidence="1">
    <location>
        <begin position="1"/>
        <end position="34"/>
    </location>
</feature>
<dbReference type="InterPro" id="IPR013783">
    <property type="entry name" value="Ig-like_fold"/>
</dbReference>
<dbReference type="SUPFAM" id="SSF55486">
    <property type="entry name" value="Metalloproteases ('zincins'), catalytic domain"/>
    <property type="match status" value="1"/>
</dbReference>
<dbReference type="InterPro" id="IPR044060">
    <property type="entry name" value="Bacterial_rp_domain"/>
</dbReference>
<dbReference type="EMBL" id="JAAKYA010000042">
    <property type="protein sequence ID" value="NGO38950.1"/>
    <property type="molecule type" value="Genomic_DNA"/>
</dbReference>
<evidence type="ECO:0000313" key="3">
    <source>
        <dbReference type="EMBL" id="NGO38950.1"/>
    </source>
</evidence>
<sequence length="1229" mass="131949">MSRQHRSFNQSQLRWGLWMLLLAMGCGGFSPANAAVPLPAAQQFVPGQWRSWEELPESRLRASLARLAPEARQRAVAWLQSFQFTGADCDSLEVDADGGVFYRCRFVVTPMPASAAPAEPSPGTAQAPLPVSPFPDSLKFHSRPGAPNVIFLNFAGETVTNTQWNTDLGRAVIPALPFSMDADFTTFSDSEQAVIRAVWQRVAEDYAPFDVDVTTERPAVFNNRTAMVLITRNTDANGDPNPSSDAGGVSYVNVFGTLFYARYRPCWVYANNLGFVESYIAEASSHEAGHNLGLSHDGRTDGVEYYAGHGSGDISWAPIMGAGYNRNVTQWSKGEYYLANNTQDDLAVIASKLTYRPDDHGQTPATATALVLTGGTNIVSTTPLTDPANTNRANKGVIEKNDDADWFSLVTGTGPVRLTVWPWVMPSGTRGGNLDLAVELYDSAGNLLLTNNPPDTTSATISTQLQAGMYFLVVRNSGAGDPFAPVPSGYSAYGSLGQYFIEGWVTDPSGVVVPPVAELTVADITEPGQARQLLTVVYSDNAAIQVSTVGDGDLWVTGPNGYAQPVRLESVNPVTNAASVTAVYSLPPPNGLAWSVADNGTYEVWMVGGAVGDIEGGWVSAGLLGRFTVAVPIVYYEARMDEDPGWTLDPLWQYGVPAYSSGGPTGGATGSRIIGYNLSGNYENNLPMRYATTPPFSTVGATSLSLRFQRWLRLRRGDSAVIEVSTNGTDWIRVWSANGAVTDNAWRQVQYELPAPVVGARAVQVRWGLGSNPSQSDLGWHLDDVQVLGQGVWDQAPPRPVLRVSDITLAGTITHSCTVEFEDETAVRLASLDSADLWITGPNGYAEWAAFVGADAPMDAARITATYSIPAPNGAWEPEHNGIYTVTLVAGAVEDVWGHATPETVLGTFEVRVAAPESPTLAVFPEEGWAAGGPQGGPFTPAEAVYVVTNSGNASLRFAVESDAAWLQALPHEADLAPGESRLVQATLTPEAAGLAPGIYTATLSFQNLSASQSPIPRPVSLEVRAPRQFLVQVTSEPPDWGEVQPGGGTFTEGAFVTFQAVPRNWFAFAEWGGDVRATTNPITLVVTQDMTLVARFVELTTTNHPTPLWWLAALGYTNDFETAVESTGANGLPLWQSYIAGLDPSDPASQLRLEIRPELESATLRLEWDPQPGRLYTLWEAESPDGPYARVSGAVDLDSSVRTWTVPLGVSRARYYRLSVRLDSGGGS</sequence>
<dbReference type="Pfam" id="PF18998">
    <property type="entry name" value="Flg_new_2"/>
    <property type="match status" value="1"/>
</dbReference>
<evidence type="ECO:0000256" key="1">
    <source>
        <dbReference type="SAM" id="SignalP"/>
    </source>
</evidence>
<name>A0A6M1S0Q1_9BACT</name>
<dbReference type="Gene3D" id="3.40.390.10">
    <property type="entry name" value="Collagenase (Catalytic Domain)"/>
    <property type="match status" value="1"/>
</dbReference>
<accession>A0A6M1S0Q1</accession>
<dbReference type="AlphaFoldDB" id="A0A6M1S0Q1"/>
<evidence type="ECO:0000259" key="2">
    <source>
        <dbReference type="Pfam" id="PF18998"/>
    </source>
</evidence>
<comment type="caution">
    <text evidence="3">The sequence shown here is derived from an EMBL/GenBank/DDBJ whole genome shotgun (WGS) entry which is preliminary data.</text>
</comment>